<evidence type="ECO:0000256" key="3">
    <source>
        <dbReference type="PROSITE-ProRule" id="PRU00176"/>
    </source>
</evidence>
<dbReference type="InterPro" id="IPR012677">
    <property type="entry name" value="Nucleotide-bd_a/b_plait_sf"/>
</dbReference>
<evidence type="ECO:0000256" key="4">
    <source>
        <dbReference type="SAM" id="MobiDB-lite"/>
    </source>
</evidence>
<organism evidence="6 7">
    <name type="scientific">Amphiprion percula</name>
    <name type="common">Orange clownfish</name>
    <name type="synonym">Lutjanus percula</name>
    <dbReference type="NCBI Taxonomy" id="161767"/>
    <lineage>
        <taxon>Eukaryota</taxon>
        <taxon>Metazoa</taxon>
        <taxon>Chordata</taxon>
        <taxon>Craniata</taxon>
        <taxon>Vertebrata</taxon>
        <taxon>Euteleostomi</taxon>
        <taxon>Actinopterygii</taxon>
        <taxon>Neopterygii</taxon>
        <taxon>Teleostei</taxon>
        <taxon>Neoteleostei</taxon>
        <taxon>Acanthomorphata</taxon>
        <taxon>Ovalentaria</taxon>
        <taxon>Pomacentridae</taxon>
        <taxon>Amphiprion</taxon>
    </lineage>
</organism>
<reference evidence="6" key="3">
    <citation type="submission" date="2025-09" db="UniProtKB">
        <authorList>
            <consortium name="Ensembl"/>
        </authorList>
    </citation>
    <scope>IDENTIFICATION</scope>
</reference>
<evidence type="ECO:0000256" key="1">
    <source>
        <dbReference type="ARBA" id="ARBA00022737"/>
    </source>
</evidence>
<dbReference type="SMART" id="SM00360">
    <property type="entry name" value="RRM"/>
    <property type="match status" value="2"/>
</dbReference>
<dbReference type="Gene3D" id="3.30.70.330">
    <property type="match status" value="2"/>
</dbReference>
<feature type="compositionally biased region" description="Basic and acidic residues" evidence="4">
    <location>
        <begin position="85"/>
        <end position="115"/>
    </location>
</feature>
<dbReference type="GO" id="GO:0003723">
    <property type="term" value="F:RNA binding"/>
    <property type="evidence" value="ECO:0007669"/>
    <property type="project" value="UniProtKB-UniRule"/>
</dbReference>
<feature type="region of interest" description="Disordered" evidence="4">
    <location>
        <begin position="85"/>
        <end position="134"/>
    </location>
</feature>
<dbReference type="InterPro" id="IPR035979">
    <property type="entry name" value="RBD_domain_sf"/>
</dbReference>
<dbReference type="AlphaFoldDB" id="A0A3P8TXZ9"/>
<reference evidence="6 7" key="1">
    <citation type="submission" date="2018-03" db="EMBL/GenBank/DDBJ databases">
        <title>Finding Nemo's genes: A chromosome-scale reference assembly of the genome of the orange clownfish Amphiprion percula.</title>
        <authorList>
            <person name="Lehmann R."/>
        </authorList>
    </citation>
    <scope>NUCLEOTIDE SEQUENCE</scope>
</reference>
<dbReference type="PROSITE" id="PS50102">
    <property type="entry name" value="RRM"/>
    <property type="match status" value="1"/>
</dbReference>
<dbReference type="GeneTree" id="ENSGT00940000158322"/>
<accession>A0A3P8TXZ9</accession>
<protein>
    <submittedName>
        <fullName evidence="6">RNA binding motif protein 12Bb</fullName>
    </submittedName>
</protein>
<dbReference type="Ensembl" id="ENSAPET00000031941.1">
    <property type="protein sequence ID" value="ENSAPEP00000031115.1"/>
    <property type="gene ID" value="ENSAPEG00000022079.1"/>
</dbReference>
<proteinExistence type="predicted"/>
<evidence type="ECO:0000259" key="5">
    <source>
        <dbReference type="PROSITE" id="PS50102"/>
    </source>
</evidence>
<evidence type="ECO:0000256" key="2">
    <source>
        <dbReference type="ARBA" id="ARBA00022884"/>
    </source>
</evidence>
<dbReference type="InterPro" id="IPR050666">
    <property type="entry name" value="ESRP"/>
</dbReference>
<evidence type="ECO:0000313" key="6">
    <source>
        <dbReference type="Ensembl" id="ENSAPEP00000031115.1"/>
    </source>
</evidence>
<feature type="region of interest" description="Disordered" evidence="4">
    <location>
        <begin position="221"/>
        <end position="242"/>
    </location>
</feature>
<dbReference type="Pfam" id="PF00076">
    <property type="entry name" value="RRM_1"/>
    <property type="match status" value="1"/>
</dbReference>
<keyword evidence="2 3" id="KW-0694">RNA-binding</keyword>
<dbReference type="SUPFAM" id="SSF54928">
    <property type="entry name" value="RNA-binding domain, RBD"/>
    <property type="match status" value="2"/>
</dbReference>
<sequence length="291" mass="32938">MVVVIRLQGLRVTAGTEDIRRFFTGLKIPDGGVHIIGGEREEAFILFASDEDARRAMTRSGGVIKGAPVTLLLSSKTEMQAMLERSTRIAEQEQKRRLEENTRIARRSADPEVGRRSGSRSRFTPPPQHQRASNDDDFTCLFLKGLPFTVTEKEVCDFFGGLCVVEIVLLKKRDGSNNGTGLIKFATREDAAEGLQRDRNYIGSRYIEVSTTTINDWCRGRSPLRNQRNPPHRVRSRSPLAKRHVAPSDEYCVMLENLSFAVEKEDIKQLFHNAKLEDDQILHLSDKKDIQ</sequence>
<keyword evidence="7" id="KW-1185">Reference proteome</keyword>
<name>A0A3P8TXZ9_AMPPE</name>
<feature type="domain" description="RRM" evidence="5">
    <location>
        <begin position="139"/>
        <end position="214"/>
    </location>
</feature>
<reference evidence="6" key="2">
    <citation type="submission" date="2025-08" db="UniProtKB">
        <authorList>
            <consortium name="Ensembl"/>
        </authorList>
    </citation>
    <scope>IDENTIFICATION</scope>
</reference>
<feature type="compositionally biased region" description="Basic residues" evidence="4">
    <location>
        <begin position="230"/>
        <end position="242"/>
    </location>
</feature>
<keyword evidence="1" id="KW-0677">Repeat</keyword>
<dbReference type="PANTHER" id="PTHR13976">
    <property type="entry name" value="HETEROGENEOUS NUCLEAR RIBONUCLEOPROTEIN-RELATED"/>
    <property type="match status" value="1"/>
</dbReference>
<dbReference type="InterPro" id="IPR000504">
    <property type="entry name" value="RRM_dom"/>
</dbReference>
<dbReference type="Proteomes" id="UP000265080">
    <property type="component" value="Chromosome 7"/>
</dbReference>
<evidence type="ECO:0000313" key="7">
    <source>
        <dbReference type="Proteomes" id="UP000265080"/>
    </source>
</evidence>